<organism evidence="2 3">
    <name type="scientific">Peronospora matthiolae</name>
    <dbReference type="NCBI Taxonomy" id="2874970"/>
    <lineage>
        <taxon>Eukaryota</taxon>
        <taxon>Sar</taxon>
        <taxon>Stramenopiles</taxon>
        <taxon>Oomycota</taxon>
        <taxon>Peronosporomycetes</taxon>
        <taxon>Peronosporales</taxon>
        <taxon>Peronosporaceae</taxon>
        <taxon>Peronospora</taxon>
    </lineage>
</organism>
<comment type="caution">
    <text evidence="2">The sequence shown here is derived from an EMBL/GenBank/DDBJ whole genome shotgun (WGS) entry which is preliminary data.</text>
</comment>
<feature type="region of interest" description="Disordered" evidence="1">
    <location>
        <begin position="19"/>
        <end position="109"/>
    </location>
</feature>
<dbReference type="EMBL" id="CAKLBY020000378">
    <property type="protein sequence ID" value="CAK7947079.1"/>
    <property type="molecule type" value="Genomic_DNA"/>
</dbReference>
<name>A0AAV1VLF2_9STRA</name>
<sequence length="109" mass="10922">MVFKTTRAATAAARRAAARMRVAAESTAHTSAAGDSSPVFVNPPRGESLRATGTSVASAAGTSGRNQDESEIELIYSGESDDASDSKATPHASGSPGADAARARLTGSV</sequence>
<evidence type="ECO:0000313" key="3">
    <source>
        <dbReference type="Proteomes" id="UP001162060"/>
    </source>
</evidence>
<gene>
    <name evidence="2" type="ORF">PM001_LOCUS32229</name>
</gene>
<feature type="compositionally biased region" description="Low complexity" evidence="1">
    <location>
        <begin position="51"/>
        <end position="64"/>
    </location>
</feature>
<dbReference type="AlphaFoldDB" id="A0AAV1VLF2"/>
<evidence type="ECO:0000256" key="1">
    <source>
        <dbReference type="SAM" id="MobiDB-lite"/>
    </source>
</evidence>
<reference evidence="2" key="1">
    <citation type="submission" date="2024-01" db="EMBL/GenBank/DDBJ databases">
        <authorList>
            <person name="Webb A."/>
        </authorList>
    </citation>
    <scope>NUCLEOTIDE SEQUENCE</scope>
    <source>
        <strain evidence="2">Pm1</strain>
    </source>
</reference>
<feature type="compositionally biased region" description="Low complexity" evidence="1">
    <location>
        <begin position="19"/>
        <end position="28"/>
    </location>
</feature>
<proteinExistence type="predicted"/>
<evidence type="ECO:0000313" key="2">
    <source>
        <dbReference type="EMBL" id="CAK7947079.1"/>
    </source>
</evidence>
<protein>
    <submittedName>
        <fullName evidence="2">Uncharacterized protein</fullName>
    </submittedName>
</protein>
<accession>A0AAV1VLF2</accession>
<dbReference type="Proteomes" id="UP001162060">
    <property type="component" value="Unassembled WGS sequence"/>
</dbReference>